<dbReference type="RefSeq" id="WP_009805611.1">
    <property type="nucleotide sequence ID" value="NZ_CH724131.1"/>
</dbReference>
<evidence type="ECO:0008006" key="3">
    <source>
        <dbReference type="Google" id="ProtNLM"/>
    </source>
</evidence>
<dbReference type="AlphaFoldDB" id="A3TTL7"/>
<evidence type="ECO:0000313" key="2">
    <source>
        <dbReference type="Proteomes" id="UP000004318"/>
    </source>
</evidence>
<keyword evidence="2" id="KW-1185">Reference proteome</keyword>
<dbReference type="EMBL" id="AAMO01000001">
    <property type="protein sequence ID" value="EAQ04994.1"/>
    <property type="molecule type" value="Genomic_DNA"/>
</dbReference>
<name>A3TTL7_PSEBH</name>
<dbReference type="OrthoDB" id="8023766at2"/>
<dbReference type="Proteomes" id="UP000004318">
    <property type="component" value="Unassembled WGS sequence"/>
</dbReference>
<sequence>MSLFTDASPIGTFNYAHSFLGAAKALNRLEWEDRETHSDSPTEFVYWHSIELFLKAYLLADGMELAKLRSRDYGHNITALTAEAKKRGLALTSKDEELLSFMPSTEDMIDLRYLKVGVRTVPYFEEVEETCDNLYRSVGQELQKRGINIGFHAGRISQNG</sequence>
<accession>A3TTL7</accession>
<evidence type="ECO:0000313" key="1">
    <source>
        <dbReference type="EMBL" id="EAQ04994.1"/>
    </source>
</evidence>
<comment type="caution">
    <text evidence="1">The sequence shown here is derived from an EMBL/GenBank/DDBJ whole genome shotgun (WGS) entry which is preliminary data.</text>
</comment>
<organism evidence="1 2">
    <name type="scientific">Pseudooceanicola batsensis (strain ATCC BAA-863 / DSM 15984 / KCTC 12145 / HTCC2597)</name>
    <name type="common">Oceanicola batsensis</name>
    <dbReference type="NCBI Taxonomy" id="252305"/>
    <lineage>
        <taxon>Bacteria</taxon>
        <taxon>Pseudomonadati</taxon>
        <taxon>Pseudomonadota</taxon>
        <taxon>Alphaproteobacteria</taxon>
        <taxon>Rhodobacterales</taxon>
        <taxon>Paracoccaceae</taxon>
        <taxon>Pseudooceanicola</taxon>
    </lineage>
</organism>
<protein>
    <recommendedName>
        <fullName evidence="3">HEPN domain-containing protein</fullName>
    </recommendedName>
</protein>
<reference evidence="1 2" key="1">
    <citation type="journal article" date="2010" name="J. Bacteriol.">
        <title>Genome sequences of Oceanicola granulosus HTCC2516(T) and Oceanicola batsensis HTCC2597(TDelta).</title>
        <authorList>
            <person name="Thrash J.C."/>
            <person name="Cho J.C."/>
            <person name="Vergin K.L."/>
            <person name="Giovannoni S.J."/>
        </authorList>
    </citation>
    <scope>NUCLEOTIDE SEQUENCE [LARGE SCALE GENOMIC DNA]</scope>
    <source>
        <strain evidence="2">ATCC BAA-863 / DSM 15984 / KCTC 12145 / HTCC2597</strain>
    </source>
</reference>
<dbReference type="eggNOG" id="ENOG502ZP6X">
    <property type="taxonomic scope" value="Bacteria"/>
</dbReference>
<proteinExistence type="predicted"/>
<gene>
    <name evidence="1" type="ORF">OB2597_06910</name>
</gene>
<dbReference type="HOGENOM" id="CLU_1650387_0_0_5"/>